<gene>
    <name evidence="2" type="ORF">FFUJ_06645</name>
</gene>
<name>S0E738_GIBF5</name>
<feature type="chain" id="PRO_5004485352" description="SnoaL-like domain-containing protein" evidence="1">
    <location>
        <begin position="19"/>
        <end position="345"/>
    </location>
</feature>
<reference evidence="3" key="1">
    <citation type="journal article" date="2013" name="PLoS Pathog.">
        <title>Deciphering the cryptic genome: genome-wide analyses of the rice pathogen Fusarium fujikuroi reveal complex regulation of secondary metabolism and novel metabolites.</title>
        <authorList>
            <person name="Wiemann P."/>
            <person name="Sieber C.M."/>
            <person name="von Bargen K.W."/>
            <person name="Studt L."/>
            <person name="Niehaus E.M."/>
            <person name="Espino J.J."/>
            <person name="Huss K."/>
            <person name="Michielse C.B."/>
            <person name="Albermann S."/>
            <person name="Wagner D."/>
            <person name="Bergner S.V."/>
            <person name="Connolly L.R."/>
            <person name="Fischer A."/>
            <person name="Reuter G."/>
            <person name="Kleigrewe K."/>
            <person name="Bald T."/>
            <person name="Wingfield B.D."/>
            <person name="Ophir R."/>
            <person name="Freeman S."/>
            <person name="Hippler M."/>
            <person name="Smith K.M."/>
            <person name="Brown D.W."/>
            <person name="Proctor R.H."/>
            <person name="Munsterkotter M."/>
            <person name="Freitag M."/>
            <person name="Humpf H.U."/>
            <person name="Guldener U."/>
            <person name="Tudzynski B."/>
        </authorList>
    </citation>
    <scope>NUCLEOTIDE SEQUENCE [LARGE SCALE GENOMIC DNA]</scope>
    <source>
        <strain evidence="3">CBS 195.34 / IMI 58289 / NRRL A-6831</strain>
    </source>
</reference>
<dbReference type="VEuPathDB" id="FungiDB:FFUJ_06645"/>
<dbReference type="Pfam" id="PF07366">
    <property type="entry name" value="SnoaL"/>
    <property type="match status" value="1"/>
</dbReference>
<dbReference type="PROSITE" id="PS51257">
    <property type="entry name" value="PROKAR_LIPOPROTEIN"/>
    <property type="match status" value="1"/>
</dbReference>
<dbReference type="InterPro" id="IPR032710">
    <property type="entry name" value="NTF2-like_dom_sf"/>
</dbReference>
<dbReference type="Proteomes" id="UP000016800">
    <property type="component" value="Chromosome VI"/>
</dbReference>
<accession>S0E738</accession>
<protein>
    <recommendedName>
        <fullName evidence="4">SnoaL-like domain-containing protein</fullName>
    </recommendedName>
</protein>
<dbReference type="Gene3D" id="3.10.450.50">
    <property type="match status" value="2"/>
</dbReference>
<dbReference type="AlphaFoldDB" id="S0E738"/>
<evidence type="ECO:0000313" key="2">
    <source>
        <dbReference type="EMBL" id="CCT70656.1"/>
    </source>
</evidence>
<keyword evidence="3" id="KW-1185">Reference proteome</keyword>
<dbReference type="EMBL" id="HF679028">
    <property type="protein sequence ID" value="CCT70656.1"/>
    <property type="molecule type" value="Genomic_DNA"/>
</dbReference>
<dbReference type="GO" id="GO:0030638">
    <property type="term" value="P:polyketide metabolic process"/>
    <property type="evidence" value="ECO:0007669"/>
    <property type="project" value="InterPro"/>
</dbReference>
<feature type="signal peptide" evidence="1">
    <location>
        <begin position="1"/>
        <end position="18"/>
    </location>
</feature>
<sequence>MRLPTIISLACLATAVSACGLSIPSSIHLMARGDAQSLGKRTIGVSPQHPVAQNSEDHWTVAENERQMQVSDDAFIAKDFAHFNHHPNSTMYYPGGVVMNLTEHIEDLRLYFSSYPDAAPHNHNYRVMFGEGDWTVAISVSSAINGGAVSDLSGNWLPPTMRPVKFDLMTIARWDGADNLPDIELNPYTAPLSTKPGVDNAKANKATMTKADDAFNAGTFTAEALHLSEDVKVYGLTDQPLDLKGFLATLKSLRKSFPDLHLDNKPYRQIIAQGDWTATVAMLSGTFKGPLELPPYLGSSPAQPTGRKFDLLHYTICRWQDGKILEMRINADIFSIVGSLGIQLE</sequence>
<organism evidence="2 3">
    <name type="scientific">Gibberella fujikuroi (strain CBS 195.34 / IMI 58289 / NRRL A-6831)</name>
    <name type="common">Bakanae and foot rot disease fungus</name>
    <name type="synonym">Fusarium fujikuroi</name>
    <dbReference type="NCBI Taxonomy" id="1279085"/>
    <lineage>
        <taxon>Eukaryota</taxon>
        <taxon>Fungi</taxon>
        <taxon>Dikarya</taxon>
        <taxon>Ascomycota</taxon>
        <taxon>Pezizomycotina</taxon>
        <taxon>Sordariomycetes</taxon>
        <taxon>Hypocreomycetidae</taxon>
        <taxon>Hypocreales</taxon>
        <taxon>Nectriaceae</taxon>
        <taxon>Fusarium</taxon>
        <taxon>Fusarium fujikuroi species complex</taxon>
    </lineage>
</organism>
<evidence type="ECO:0000313" key="3">
    <source>
        <dbReference type="Proteomes" id="UP000016800"/>
    </source>
</evidence>
<dbReference type="RefSeq" id="XP_023432735.1">
    <property type="nucleotide sequence ID" value="XM_023579993.1"/>
</dbReference>
<dbReference type="InterPro" id="IPR009959">
    <property type="entry name" value="Cyclase_SnoaL-like"/>
</dbReference>
<dbReference type="SUPFAM" id="SSF54427">
    <property type="entry name" value="NTF2-like"/>
    <property type="match status" value="2"/>
</dbReference>
<evidence type="ECO:0008006" key="4">
    <source>
        <dbReference type="Google" id="ProtNLM"/>
    </source>
</evidence>
<proteinExistence type="predicted"/>
<evidence type="ECO:0000256" key="1">
    <source>
        <dbReference type="SAM" id="SignalP"/>
    </source>
</evidence>
<dbReference type="GeneID" id="35400122"/>
<keyword evidence="1" id="KW-0732">Signal</keyword>
<dbReference type="HOGENOM" id="CLU_752239_0_0_1"/>